<dbReference type="OrthoDB" id="185373at2759"/>
<keyword evidence="5" id="KW-1185">Reference proteome</keyword>
<dbReference type="AlphaFoldDB" id="A0A843W7R5"/>
<protein>
    <recommendedName>
        <fullName evidence="3">DYW domain-containing protein</fullName>
    </recommendedName>
</protein>
<feature type="domain" description="DYW" evidence="3">
    <location>
        <begin position="634"/>
        <end position="708"/>
    </location>
</feature>
<dbReference type="InterPro" id="IPR011990">
    <property type="entry name" value="TPR-like_helical_dom_sf"/>
</dbReference>
<evidence type="ECO:0000313" key="4">
    <source>
        <dbReference type="EMBL" id="MQM03407.1"/>
    </source>
</evidence>
<dbReference type="Gene3D" id="1.25.40.10">
    <property type="entry name" value="Tetratricopeptide repeat domain"/>
    <property type="match status" value="4"/>
</dbReference>
<dbReference type="Proteomes" id="UP000652761">
    <property type="component" value="Unassembled WGS sequence"/>
</dbReference>
<sequence>MPCSAQVTGLLRQMMSRGLRPDQYALGSALRECSAQRHLLSGQQVHGLVVKSRFDANAFVVAGLVDVYSKCRMVAEATRLFDAVPPPDRDGNRVLWTVMVAGRAQNGDPVGAVRLFCDMRSAGVSPNQFTFPTVLAACAAAPGAVQGFGAQVHGCVVRGGFEGNAYVRSSLVDMYGKWGDLAAARKILETGECDYDIGNDAVAWNSLLAGCGRGGRGKEAVALFVQMRRCGVDADEFTYPSVLNSLASMGSAADGRAIHCSIVKSGYGEAYVHIGNTLVDMYAKCGDLQCARKMFDQMLSRDVVTWTSLLTGCARHGLHEVGLQLFGEMRAAGVESDYVLAAGILSCCAELPALALGRQLHAANLRRGFDSFVSVGNAQVTMYAKAGCVEDARRVFDVMRERDAITWTALIVGYAQNGRGRESLRLYGHMVESGARPDYVTFIGVLFACSHAGLEEEGKRHLESMETVYGVTPGPEHYACMVDLLGRSGKLREAAELLDRPGFEPDAAVWKALLGACRVHGEAGGLAERAAEALYQASPRDAVPYVLLANAYSSAGRWDDARSVRNLMRSRGVRKEAGWSWIEVGREVHRFQAAGRGHPRAAEIYAKVEEMLERIRAEGGYVVDAWWALHGQAAELAHHSEKLAVAMGLLSLPEGAAIRVFKNLRICGDCHRALKLVAKVYGRQVVIRDANCFHHFGVEGNCSCGDFW</sequence>
<dbReference type="Pfam" id="PF01535">
    <property type="entry name" value="PPR"/>
    <property type="match status" value="4"/>
</dbReference>
<dbReference type="Pfam" id="PF14432">
    <property type="entry name" value="DYW_deaminase"/>
    <property type="match status" value="1"/>
</dbReference>
<dbReference type="FunFam" id="1.25.40.10:FF:001093">
    <property type="entry name" value="Pentatricopeptide repeat-containing protein At2g34400"/>
    <property type="match status" value="1"/>
</dbReference>
<keyword evidence="1" id="KW-0677">Repeat</keyword>
<dbReference type="PANTHER" id="PTHR47926">
    <property type="entry name" value="PENTATRICOPEPTIDE REPEAT-CONTAINING PROTEIN"/>
    <property type="match status" value="1"/>
</dbReference>
<dbReference type="FunFam" id="1.25.40.10:FF:000344">
    <property type="entry name" value="Pentatricopeptide repeat-containing protein"/>
    <property type="match status" value="1"/>
</dbReference>
<dbReference type="InterPro" id="IPR046960">
    <property type="entry name" value="PPR_At4g14850-like_plant"/>
</dbReference>
<feature type="repeat" description="PPR" evidence="2">
    <location>
        <begin position="92"/>
        <end position="126"/>
    </location>
</feature>
<feature type="repeat" description="PPR" evidence="2">
    <location>
        <begin position="403"/>
        <end position="437"/>
    </location>
</feature>
<dbReference type="Pfam" id="PF20431">
    <property type="entry name" value="E_motif"/>
    <property type="match status" value="1"/>
</dbReference>
<dbReference type="InterPro" id="IPR046848">
    <property type="entry name" value="E_motif"/>
</dbReference>
<dbReference type="GO" id="GO:0008270">
    <property type="term" value="F:zinc ion binding"/>
    <property type="evidence" value="ECO:0007669"/>
    <property type="project" value="InterPro"/>
</dbReference>
<gene>
    <name evidence="4" type="ORF">Taro_036188</name>
</gene>
<name>A0A843W7R5_COLES</name>
<dbReference type="Pfam" id="PF13041">
    <property type="entry name" value="PPR_2"/>
    <property type="match status" value="3"/>
</dbReference>
<dbReference type="EMBL" id="NMUH01003027">
    <property type="protein sequence ID" value="MQM03407.1"/>
    <property type="molecule type" value="Genomic_DNA"/>
</dbReference>
<feature type="repeat" description="PPR" evidence="2">
    <location>
        <begin position="302"/>
        <end position="336"/>
    </location>
</feature>
<feature type="repeat" description="PPR" evidence="2">
    <location>
        <begin position="200"/>
        <end position="234"/>
    </location>
</feature>
<evidence type="ECO:0000256" key="1">
    <source>
        <dbReference type="ARBA" id="ARBA00022737"/>
    </source>
</evidence>
<dbReference type="PANTHER" id="PTHR47926:SF517">
    <property type="entry name" value="TETRATRICOPEPTIDE REPEAT-LIKE SUPERFAMILY PROTEIN"/>
    <property type="match status" value="1"/>
</dbReference>
<dbReference type="GO" id="GO:0009451">
    <property type="term" value="P:RNA modification"/>
    <property type="evidence" value="ECO:0007669"/>
    <property type="project" value="InterPro"/>
</dbReference>
<dbReference type="GO" id="GO:0003723">
    <property type="term" value="F:RNA binding"/>
    <property type="evidence" value="ECO:0007669"/>
    <property type="project" value="InterPro"/>
</dbReference>
<comment type="caution">
    <text evidence="4">The sequence shown here is derived from an EMBL/GenBank/DDBJ whole genome shotgun (WGS) entry which is preliminary data.</text>
</comment>
<dbReference type="SMR" id="A0A843W7R5"/>
<organism evidence="4 5">
    <name type="scientific">Colocasia esculenta</name>
    <name type="common">Wild taro</name>
    <name type="synonym">Arum esculentum</name>
    <dbReference type="NCBI Taxonomy" id="4460"/>
    <lineage>
        <taxon>Eukaryota</taxon>
        <taxon>Viridiplantae</taxon>
        <taxon>Streptophyta</taxon>
        <taxon>Embryophyta</taxon>
        <taxon>Tracheophyta</taxon>
        <taxon>Spermatophyta</taxon>
        <taxon>Magnoliopsida</taxon>
        <taxon>Liliopsida</taxon>
        <taxon>Araceae</taxon>
        <taxon>Aroideae</taxon>
        <taxon>Colocasieae</taxon>
        <taxon>Colocasia</taxon>
    </lineage>
</organism>
<evidence type="ECO:0000313" key="5">
    <source>
        <dbReference type="Proteomes" id="UP000652761"/>
    </source>
</evidence>
<dbReference type="InterPro" id="IPR002885">
    <property type="entry name" value="PPR_rpt"/>
</dbReference>
<feature type="repeat" description="PPR" evidence="2">
    <location>
        <begin position="541"/>
        <end position="575"/>
    </location>
</feature>
<evidence type="ECO:0000256" key="2">
    <source>
        <dbReference type="PROSITE-ProRule" id="PRU00708"/>
    </source>
</evidence>
<evidence type="ECO:0000259" key="3">
    <source>
        <dbReference type="Pfam" id="PF14432"/>
    </source>
</evidence>
<dbReference type="PROSITE" id="PS51375">
    <property type="entry name" value="PPR"/>
    <property type="match status" value="5"/>
</dbReference>
<dbReference type="InterPro" id="IPR032867">
    <property type="entry name" value="DYW_dom"/>
</dbReference>
<accession>A0A843W7R5</accession>
<proteinExistence type="predicted"/>
<reference evidence="4" key="1">
    <citation type="submission" date="2017-07" db="EMBL/GenBank/DDBJ databases">
        <title>Taro Niue Genome Assembly and Annotation.</title>
        <authorList>
            <person name="Atibalentja N."/>
            <person name="Keating K."/>
            <person name="Fields C.J."/>
        </authorList>
    </citation>
    <scope>NUCLEOTIDE SEQUENCE</scope>
    <source>
        <strain evidence="4">Niue_2</strain>
        <tissue evidence="4">Leaf</tissue>
    </source>
</reference>
<dbReference type="NCBIfam" id="TIGR00756">
    <property type="entry name" value="PPR"/>
    <property type="match status" value="6"/>
</dbReference>